<name>A0ABW9E8P7_9BURK</name>
<accession>A0ABW9E8P7</accession>
<gene>
    <name evidence="1" type="ORF">PQQ63_37985</name>
</gene>
<dbReference type="Proteomes" id="UP001629432">
    <property type="component" value="Unassembled WGS sequence"/>
</dbReference>
<evidence type="ECO:0000313" key="1">
    <source>
        <dbReference type="EMBL" id="MFM0642471.1"/>
    </source>
</evidence>
<proteinExistence type="predicted"/>
<reference evidence="1 2" key="1">
    <citation type="journal article" date="2024" name="Chem. Sci.">
        <title>Discovery of megapolipeptins by genome mining of a Burkholderiales bacteria collection.</title>
        <authorList>
            <person name="Paulo B.S."/>
            <person name="Recchia M.J.J."/>
            <person name="Lee S."/>
            <person name="Fergusson C.H."/>
            <person name="Romanowski S.B."/>
            <person name="Hernandez A."/>
            <person name="Krull N."/>
            <person name="Liu D.Y."/>
            <person name="Cavanagh H."/>
            <person name="Bos A."/>
            <person name="Gray C.A."/>
            <person name="Murphy B.T."/>
            <person name="Linington R.G."/>
            <person name="Eustaquio A.S."/>
        </authorList>
    </citation>
    <scope>NUCLEOTIDE SEQUENCE [LARGE SCALE GENOMIC DNA]</scope>
    <source>
        <strain evidence="1 2">RL17-338-BIC-A</strain>
    </source>
</reference>
<comment type="caution">
    <text evidence="1">The sequence shown here is derived from an EMBL/GenBank/DDBJ whole genome shotgun (WGS) entry which is preliminary data.</text>
</comment>
<sequence>MRGEHARRIERLQQLADELKRPVQRALAVATDITVLDEVKRP</sequence>
<organism evidence="1 2">
    <name type="scientific">Paraburkholderia metrosideri</name>
    <dbReference type="NCBI Taxonomy" id="580937"/>
    <lineage>
        <taxon>Bacteria</taxon>
        <taxon>Pseudomonadati</taxon>
        <taxon>Pseudomonadota</taxon>
        <taxon>Betaproteobacteria</taxon>
        <taxon>Burkholderiales</taxon>
        <taxon>Burkholderiaceae</taxon>
        <taxon>Paraburkholderia</taxon>
    </lineage>
</organism>
<dbReference type="RefSeq" id="WP_408240678.1">
    <property type="nucleotide sequence ID" value="NZ_JAQQCF010000076.1"/>
</dbReference>
<protein>
    <submittedName>
        <fullName evidence="1">Uncharacterized protein</fullName>
    </submittedName>
</protein>
<evidence type="ECO:0000313" key="2">
    <source>
        <dbReference type="Proteomes" id="UP001629432"/>
    </source>
</evidence>
<keyword evidence="2" id="KW-1185">Reference proteome</keyword>
<dbReference type="EMBL" id="JAQQCF010000076">
    <property type="protein sequence ID" value="MFM0642471.1"/>
    <property type="molecule type" value="Genomic_DNA"/>
</dbReference>